<keyword evidence="1" id="KW-0732">Signal</keyword>
<accession>A0A9Q0FWH9</accession>
<keyword evidence="3" id="KW-1185">Reference proteome</keyword>
<reference evidence="2" key="2">
    <citation type="journal article" date="2023" name="Plants (Basel)">
        <title>Annotation of the Turnera subulata (Passifloraceae) Draft Genome Reveals the S-Locus Evolved after the Divergence of Turneroideae from Passifloroideae in a Stepwise Manner.</title>
        <authorList>
            <person name="Henning P.M."/>
            <person name="Roalson E.H."/>
            <person name="Mir W."/>
            <person name="McCubbin A.G."/>
            <person name="Shore J.S."/>
        </authorList>
    </citation>
    <scope>NUCLEOTIDE SEQUENCE</scope>
    <source>
        <strain evidence="2">F60SS</strain>
    </source>
</reference>
<evidence type="ECO:0000313" key="3">
    <source>
        <dbReference type="Proteomes" id="UP001141552"/>
    </source>
</evidence>
<sequence length="93" mass="10358">MQRLSLIAIHSVTFLLVESIPPTVEIASGSPQHEFTISTASDSTNGQKLVWSASNKARLRSSCKLFFPDSQPKLRENVARIRISEAREALEMM</sequence>
<dbReference type="AlphaFoldDB" id="A0A9Q0FWH9"/>
<reference evidence="2" key="1">
    <citation type="submission" date="2022-02" db="EMBL/GenBank/DDBJ databases">
        <authorList>
            <person name="Henning P.M."/>
            <person name="McCubbin A.G."/>
            <person name="Shore J.S."/>
        </authorList>
    </citation>
    <scope>NUCLEOTIDE SEQUENCE</scope>
    <source>
        <strain evidence="2">F60SS</strain>
        <tissue evidence="2">Leaves</tissue>
    </source>
</reference>
<gene>
    <name evidence="2" type="ORF">Tsubulata_015666</name>
</gene>
<feature type="signal peptide" evidence="1">
    <location>
        <begin position="1"/>
        <end position="19"/>
    </location>
</feature>
<dbReference type="Proteomes" id="UP001141552">
    <property type="component" value="Unassembled WGS sequence"/>
</dbReference>
<dbReference type="EMBL" id="JAKUCV010003700">
    <property type="protein sequence ID" value="KAJ4837950.1"/>
    <property type="molecule type" value="Genomic_DNA"/>
</dbReference>
<protein>
    <submittedName>
        <fullName evidence="2">Uncharacterized protein</fullName>
    </submittedName>
</protein>
<proteinExistence type="predicted"/>
<feature type="chain" id="PRO_5040170011" evidence="1">
    <location>
        <begin position="20"/>
        <end position="93"/>
    </location>
</feature>
<name>A0A9Q0FWH9_9ROSI</name>
<organism evidence="2 3">
    <name type="scientific">Turnera subulata</name>
    <dbReference type="NCBI Taxonomy" id="218843"/>
    <lineage>
        <taxon>Eukaryota</taxon>
        <taxon>Viridiplantae</taxon>
        <taxon>Streptophyta</taxon>
        <taxon>Embryophyta</taxon>
        <taxon>Tracheophyta</taxon>
        <taxon>Spermatophyta</taxon>
        <taxon>Magnoliopsida</taxon>
        <taxon>eudicotyledons</taxon>
        <taxon>Gunneridae</taxon>
        <taxon>Pentapetalae</taxon>
        <taxon>rosids</taxon>
        <taxon>fabids</taxon>
        <taxon>Malpighiales</taxon>
        <taxon>Passifloraceae</taxon>
        <taxon>Turnera</taxon>
    </lineage>
</organism>
<evidence type="ECO:0000256" key="1">
    <source>
        <dbReference type="SAM" id="SignalP"/>
    </source>
</evidence>
<comment type="caution">
    <text evidence="2">The sequence shown here is derived from an EMBL/GenBank/DDBJ whole genome shotgun (WGS) entry which is preliminary data.</text>
</comment>
<evidence type="ECO:0000313" key="2">
    <source>
        <dbReference type="EMBL" id="KAJ4837950.1"/>
    </source>
</evidence>